<dbReference type="SUPFAM" id="SSF101898">
    <property type="entry name" value="NHL repeat"/>
    <property type="match status" value="1"/>
</dbReference>
<protein>
    <submittedName>
        <fullName evidence="1">Serine/threonine-protein kinase</fullName>
        <ecNumber evidence="1">2.7.11.1</ecNumber>
    </submittedName>
</protein>
<dbReference type="Proteomes" id="UP000045782">
    <property type="component" value="Unassembled WGS sequence"/>
</dbReference>
<proteinExistence type="predicted"/>
<keyword evidence="1" id="KW-0418">Kinase</keyword>
<evidence type="ECO:0000313" key="1">
    <source>
        <dbReference type="EMBL" id="CPV70638.1"/>
    </source>
</evidence>
<evidence type="ECO:0000313" key="2">
    <source>
        <dbReference type="Proteomes" id="UP000045782"/>
    </source>
</evidence>
<dbReference type="PANTHER" id="PTHR24104">
    <property type="entry name" value="E3 UBIQUITIN-PROTEIN LIGASE NHLRC1-RELATED"/>
    <property type="match status" value="1"/>
</dbReference>
<dbReference type="GO" id="GO:0004674">
    <property type="term" value="F:protein serine/threonine kinase activity"/>
    <property type="evidence" value="ECO:0007669"/>
    <property type="project" value="UniProtKB-EC"/>
</dbReference>
<dbReference type="Gene3D" id="2.120.10.30">
    <property type="entry name" value="TolB, C-terminal domain"/>
    <property type="match status" value="1"/>
</dbReference>
<name>A0A0U1BK65_9MYCO</name>
<dbReference type="InterPro" id="IPR050952">
    <property type="entry name" value="TRIM-NHL_E3_ligases"/>
</dbReference>
<accession>A0A0U1BK65</accession>
<dbReference type="InterPro" id="IPR011042">
    <property type="entry name" value="6-blade_b-propeller_TolB-like"/>
</dbReference>
<dbReference type="RefSeq" id="WP_128867317.1">
    <property type="nucleotide sequence ID" value="NZ_CP014951.1"/>
</dbReference>
<sequence length="669" mass="69032">MHTVRSGEAADGPEHASNPPSRETAHWAAILCFIAALMCLVGTGWAMYARRATDDSFGRLGEYLPPDATSALGAMDTLNTVVAVLNAILAVSLVVGGIMLLRRNPSGRIVVAVAGTFLLFAPVITYILSTQIWSRLVAAMSHVSDVEVMRFGPGVGTMIRSVVVALAMLGLVLAPSTKRWLTYQGQSHGQGQPVAMPGPVLAPSLPPPTRGTTLGAAVLSLLGGAVFLFLAVAGVVESLDSDKREPARIVAEVAAAVTTPLAAGLAVGGILLLRRRLSGRTIVVVTWAIVILLATGLLSAVTAGDHLRPGDQARIAVLVLMAGFAVTAIALALTRSTRRWCEARTGFGGQTPPLGTDTPVQAPRPAPVDTVRRKRIWVIAAAAGTVVVLAAAGTALAFTTTSRKPNAVMPHSYGPQIVLPFTGLSWPAFIAVDAAGTVYVADKDRAHDTSRVLALPVGATAPNTLQVDGLREGGGVAVDVAGTVYVSNGYDGVLALTPGTGAPTKLSFPGQNGYGVAVDTSGAVYVADGPQVRSLAAGDTAPRVLPFVGLDTTYVAADAARTVYVRGKDHKRVLLLRSGSTTQSERPLTGIKGIEGLAVDSEGILYVADFDGAQVVAFPAGSDTPSVLPITGLRHPSDVAVDTTGNVYVSGFGFSDERLVLKLPVTSPA</sequence>
<keyword evidence="1" id="KW-0808">Transferase</keyword>
<dbReference type="PANTHER" id="PTHR24104:SF25">
    <property type="entry name" value="PROTEIN LIN-41"/>
    <property type="match status" value="1"/>
</dbReference>
<organism evidence="1 2">
    <name type="scientific">Mycobacteroides abscessus</name>
    <dbReference type="NCBI Taxonomy" id="36809"/>
    <lineage>
        <taxon>Bacteria</taxon>
        <taxon>Bacillati</taxon>
        <taxon>Actinomycetota</taxon>
        <taxon>Actinomycetes</taxon>
        <taxon>Mycobacteriales</taxon>
        <taxon>Mycobacteriaceae</taxon>
        <taxon>Mycobacteroides</taxon>
    </lineage>
</organism>
<gene>
    <name evidence="1" type="primary">pknDb</name>
    <name evidence="1" type="ORF">ERS075579_04835</name>
</gene>
<dbReference type="AlphaFoldDB" id="A0A0U1BK65"/>
<dbReference type="GO" id="GO:0008270">
    <property type="term" value="F:zinc ion binding"/>
    <property type="evidence" value="ECO:0007669"/>
    <property type="project" value="UniProtKB-KW"/>
</dbReference>
<dbReference type="EC" id="2.7.11.1" evidence="1"/>
<dbReference type="EMBL" id="CSWP01000012">
    <property type="protein sequence ID" value="CPV70638.1"/>
    <property type="molecule type" value="Genomic_DNA"/>
</dbReference>
<reference evidence="1 2" key="1">
    <citation type="submission" date="2015-03" db="EMBL/GenBank/DDBJ databases">
        <authorList>
            <person name="Murphy D."/>
        </authorList>
    </citation>
    <scope>NUCLEOTIDE SEQUENCE [LARGE SCALE GENOMIC DNA]</scope>
    <source>
        <strain evidence="1 2">PAP088</strain>
    </source>
</reference>